<keyword evidence="1" id="KW-0472">Membrane</keyword>
<keyword evidence="1" id="KW-1133">Transmembrane helix</keyword>
<dbReference type="EMBL" id="JBHUKS010000035">
    <property type="protein sequence ID" value="MFD2474141.1"/>
    <property type="molecule type" value="Genomic_DNA"/>
</dbReference>
<evidence type="ECO:0000313" key="2">
    <source>
        <dbReference type="EMBL" id="MFD2474141.1"/>
    </source>
</evidence>
<dbReference type="Proteomes" id="UP001597483">
    <property type="component" value="Unassembled WGS sequence"/>
</dbReference>
<evidence type="ECO:0008006" key="4">
    <source>
        <dbReference type="Google" id="ProtNLM"/>
    </source>
</evidence>
<feature type="transmembrane region" description="Helical" evidence="1">
    <location>
        <begin position="12"/>
        <end position="31"/>
    </location>
</feature>
<reference evidence="3" key="1">
    <citation type="journal article" date="2019" name="Int. J. Syst. Evol. Microbiol.">
        <title>The Global Catalogue of Microorganisms (GCM) 10K type strain sequencing project: providing services to taxonomists for standard genome sequencing and annotation.</title>
        <authorList>
            <consortium name="The Broad Institute Genomics Platform"/>
            <consortium name="The Broad Institute Genome Sequencing Center for Infectious Disease"/>
            <person name="Wu L."/>
            <person name="Ma J."/>
        </authorList>
    </citation>
    <scope>NUCLEOTIDE SEQUENCE [LARGE SCALE GENOMIC DNA]</scope>
    <source>
        <strain evidence="3">CGMCC 4.7641</strain>
    </source>
</reference>
<dbReference type="RefSeq" id="WP_378313138.1">
    <property type="nucleotide sequence ID" value="NZ_JBHUKS010000035.1"/>
</dbReference>
<evidence type="ECO:0000313" key="3">
    <source>
        <dbReference type="Proteomes" id="UP001597483"/>
    </source>
</evidence>
<gene>
    <name evidence="2" type="ORF">ACFSVL_42520</name>
</gene>
<accession>A0ABW5HLP7</accession>
<name>A0ABW5HLP7_9PSEU</name>
<organism evidence="2 3">
    <name type="scientific">Amycolatopsis silviterrae</name>
    <dbReference type="NCBI Taxonomy" id="1656914"/>
    <lineage>
        <taxon>Bacteria</taxon>
        <taxon>Bacillati</taxon>
        <taxon>Actinomycetota</taxon>
        <taxon>Actinomycetes</taxon>
        <taxon>Pseudonocardiales</taxon>
        <taxon>Pseudonocardiaceae</taxon>
        <taxon>Amycolatopsis</taxon>
    </lineage>
</organism>
<keyword evidence="3" id="KW-1185">Reference proteome</keyword>
<evidence type="ECO:0000256" key="1">
    <source>
        <dbReference type="SAM" id="Phobius"/>
    </source>
</evidence>
<comment type="caution">
    <text evidence="2">The sequence shown here is derived from an EMBL/GenBank/DDBJ whole genome shotgun (WGS) entry which is preliminary data.</text>
</comment>
<keyword evidence="1" id="KW-0812">Transmembrane</keyword>
<sequence length="121" mass="12508">MGAAFLHGLGTSALVIAAVCLAVRFVLPAVLKILVEPARSCVSLTAALLLLPEYWLSRSRRREGALPAPFAYAYGDGIAHLAGLGERSVVLLLRSLAEASATVPPLAVAGVTAAWQLAAAF</sequence>
<protein>
    <recommendedName>
        <fullName evidence="4">ABC transporter ATP-binding protein</fullName>
    </recommendedName>
</protein>
<proteinExistence type="predicted"/>